<dbReference type="GO" id="GO:0004368">
    <property type="term" value="F:glycerol-3-phosphate dehydrogenase (quinone) activity"/>
    <property type="evidence" value="ECO:0007669"/>
    <property type="project" value="InterPro"/>
</dbReference>
<accession>A0A1T4PS87</accession>
<sequence>MLPVNWTAKGRAGTMAELTQQDWDIVIIGGGISGAGLLFEASRRGYKALLLEQNDFASGSSSRSSKLVHGGIRYLATGQFRLTRDAVKAREKLCKQLPGLVDHLKILMPHYKDEAPSRLSFRLLMWFYDALAGKRYHRGLTGQEAKQALPQLKTQQLYAATEFQDAVTDDAFLTLRVLLEASFLGGVAYNYCQASDIQSIETPRRYFSVKVTPEDMPAFRVRCKQVIHAEGAWTKSPDASIHQFKVRPLRGSHLLISARKLPLTQALCLFHPDDNRLMFALPWQGQILAGTTDLDHKSSLGLPVRMQPEEQQYLLKALNHYFPASALTERDCISAWSGVRPVLSKLKADNKPSAEAREHQVWWQNGQLYLCGGKLTTFQKMATDAINQITFKPDIPISKPWRELGNINQFDASTQNIPENIQQRYGVVTATALHQFEPVSKKLNSSLYYEAEIVWHLTHFSVQHLDDLMLRRTHLGLLLPEGGQEVLPTIKSLCVKHLGWTEAHWQLEKAKYLSLIEYCYQPYRAKNRDEKTGA</sequence>
<evidence type="ECO:0000313" key="9">
    <source>
        <dbReference type="EMBL" id="OPX55346.1"/>
    </source>
</evidence>
<dbReference type="GO" id="GO:0006071">
    <property type="term" value="P:glycerol metabolic process"/>
    <property type="evidence" value="ECO:0007669"/>
    <property type="project" value="UniProtKB-KW"/>
</dbReference>
<reference evidence="9 10" key="1">
    <citation type="submission" date="2017-01" db="EMBL/GenBank/DDBJ databases">
        <title>Genome Sequencing of a Marine Spirillum, Oceanospirillum multiglobuliferum ATCC 33336, from Japan.</title>
        <authorList>
            <person name="Carney J.G."/>
            <person name="Trachtenberg A.M."/>
            <person name="Rheaume B.A."/>
            <person name="Linnane J.D."/>
            <person name="Pitts N.L."/>
            <person name="Mykles D.L."/>
            <person name="Maclea K.S."/>
        </authorList>
    </citation>
    <scope>NUCLEOTIDE SEQUENCE [LARGE SCALE GENOMIC DNA]</scope>
    <source>
        <strain evidence="9 10">ATCC 33336</strain>
    </source>
</reference>
<organism evidence="9 10">
    <name type="scientific">Oceanospirillum multiglobuliferum</name>
    <dbReference type="NCBI Taxonomy" id="64969"/>
    <lineage>
        <taxon>Bacteria</taxon>
        <taxon>Pseudomonadati</taxon>
        <taxon>Pseudomonadota</taxon>
        <taxon>Gammaproteobacteria</taxon>
        <taxon>Oceanospirillales</taxon>
        <taxon>Oceanospirillaceae</taxon>
        <taxon>Oceanospirillum</taxon>
    </lineage>
</organism>
<evidence type="ECO:0000256" key="4">
    <source>
        <dbReference type="ARBA" id="ARBA00022798"/>
    </source>
</evidence>
<dbReference type="InterPro" id="IPR000447">
    <property type="entry name" value="G3P_DH_FAD-dep"/>
</dbReference>
<evidence type="ECO:0000313" key="10">
    <source>
        <dbReference type="Proteomes" id="UP000191418"/>
    </source>
</evidence>
<dbReference type="PANTHER" id="PTHR11985">
    <property type="entry name" value="GLYCEROL-3-PHOSPHATE DEHYDROGENASE"/>
    <property type="match status" value="1"/>
</dbReference>
<dbReference type="InterPro" id="IPR031656">
    <property type="entry name" value="DAO_C"/>
</dbReference>
<evidence type="ECO:0000256" key="1">
    <source>
        <dbReference type="ARBA" id="ARBA00001974"/>
    </source>
</evidence>
<dbReference type="Gene3D" id="1.10.8.870">
    <property type="entry name" value="Alpha-glycerophosphate oxidase, cap domain"/>
    <property type="match status" value="1"/>
</dbReference>
<dbReference type="InterPro" id="IPR038299">
    <property type="entry name" value="DAO_C_sf"/>
</dbReference>
<dbReference type="OrthoDB" id="9766796at2"/>
<feature type="domain" description="FAD dependent oxidoreductase" evidence="7">
    <location>
        <begin position="24"/>
        <end position="363"/>
    </location>
</feature>
<evidence type="ECO:0000256" key="2">
    <source>
        <dbReference type="ARBA" id="ARBA00007330"/>
    </source>
</evidence>
<dbReference type="RefSeq" id="WP_078745196.1">
    <property type="nucleotide sequence ID" value="NZ_FUXG01000009.1"/>
</dbReference>
<dbReference type="PANTHER" id="PTHR11985:SF35">
    <property type="entry name" value="ANAEROBIC GLYCEROL-3-PHOSPHATE DEHYDROGENASE SUBUNIT A"/>
    <property type="match status" value="1"/>
</dbReference>
<dbReference type="Proteomes" id="UP000191418">
    <property type="component" value="Unassembled WGS sequence"/>
</dbReference>
<keyword evidence="3" id="KW-0285">Flavoprotein</keyword>
<comment type="cofactor">
    <cofactor evidence="1">
        <name>FAD</name>
        <dbReference type="ChEBI" id="CHEBI:57692"/>
    </cofactor>
</comment>
<dbReference type="PRINTS" id="PR01001">
    <property type="entry name" value="FADG3PDH"/>
</dbReference>
<evidence type="ECO:0000256" key="5">
    <source>
        <dbReference type="ARBA" id="ARBA00022827"/>
    </source>
</evidence>
<dbReference type="Gene3D" id="3.50.50.60">
    <property type="entry name" value="FAD/NAD(P)-binding domain"/>
    <property type="match status" value="1"/>
</dbReference>
<gene>
    <name evidence="9" type="ORF">BTE48_09275</name>
</gene>
<keyword evidence="10" id="KW-1185">Reference proteome</keyword>
<proteinExistence type="inferred from homology"/>
<comment type="similarity">
    <text evidence="2">Belongs to the FAD-dependent glycerol-3-phosphate dehydrogenase family.</text>
</comment>
<protein>
    <recommendedName>
        <fullName evidence="11">FAD-dependent oxidoreductase</fullName>
    </recommendedName>
</protein>
<evidence type="ECO:0000259" key="8">
    <source>
        <dbReference type="Pfam" id="PF16901"/>
    </source>
</evidence>
<dbReference type="Pfam" id="PF01266">
    <property type="entry name" value="DAO"/>
    <property type="match status" value="1"/>
</dbReference>
<dbReference type="InterPro" id="IPR006076">
    <property type="entry name" value="FAD-dep_OxRdtase"/>
</dbReference>
<dbReference type="GO" id="GO:0046168">
    <property type="term" value="P:glycerol-3-phosphate catabolic process"/>
    <property type="evidence" value="ECO:0007669"/>
    <property type="project" value="TreeGrafter"/>
</dbReference>
<keyword evidence="6" id="KW-0560">Oxidoreductase</keyword>
<comment type="caution">
    <text evidence="9">The sequence shown here is derived from an EMBL/GenBank/DDBJ whole genome shotgun (WGS) entry which is preliminary data.</text>
</comment>
<dbReference type="SUPFAM" id="SSF51905">
    <property type="entry name" value="FAD/NAD(P)-binding domain"/>
    <property type="match status" value="1"/>
</dbReference>
<dbReference type="AlphaFoldDB" id="A0A1T4PS87"/>
<dbReference type="InterPro" id="IPR036188">
    <property type="entry name" value="FAD/NAD-bd_sf"/>
</dbReference>
<evidence type="ECO:0000256" key="6">
    <source>
        <dbReference type="ARBA" id="ARBA00023002"/>
    </source>
</evidence>
<keyword evidence="5" id="KW-0274">FAD</keyword>
<dbReference type="Pfam" id="PF16901">
    <property type="entry name" value="DAO_C"/>
    <property type="match status" value="1"/>
</dbReference>
<evidence type="ECO:0008006" key="11">
    <source>
        <dbReference type="Google" id="ProtNLM"/>
    </source>
</evidence>
<dbReference type="Gene3D" id="3.30.9.10">
    <property type="entry name" value="D-Amino Acid Oxidase, subunit A, domain 2"/>
    <property type="match status" value="1"/>
</dbReference>
<dbReference type="EMBL" id="MTSM01000010">
    <property type="protein sequence ID" value="OPX55346.1"/>
    <property type="molecule type" value="Genomic_DNA"/>
</dbReference>
<feature type="domain" description="Alpha-glycerophosphate oxidase C-terminal" evidence="8">
    <location>
        <begin position="417"/>
        <end position="503"/>
    </location>
</feature>
<keyword evidence="4" id="KW-0319">Glycerol metabolism</keyword>
<evidence type="ECO:0000259" key="7">
    <source>
        <dbReference type="Pfam" id="PF01266"/>
    </source>
</evidence>
<dbReference type="STRING" id="64969.SAMN02745127_01596"/>
<name>A0A1T4PS87_9GAMM</name>
<evidence type="ECO:0000256" key="3">
    <source>
        <dbReference type="ARBA" id="ARBA00022630"/>
    </source>
</evidence>